<keyword evidence="2" id="KW-0449">Lipoprotein</keyword>
<dbReference type="OrthoDB" id="9770517at2"/>
<dbReference type="AlphaFoldDB" id="A0A4P8IZK0"/>
<dbReference type="PANTHER" id="PTHR30203:SF32">
    <property type="entry name" value="CATION EFFLUX SYSTEM PROTEIN CUSC"/>
    <property type="match status" value="1"/>
</dbReference>
<accession>A0A4P8IZK0</accession>
<evidence type="ECO:0000313" key="4">
    <source>
        <dbReference type="Proteomes" id="UP000298656"/>
    </source>
</evidence>
<sequence length="485" mass="52291">MHSLAIDGKPTMISIARFPHRAAAWAAVVALSGCAISAKQPSPAIDMPAQWASPGDTEAEPTPAQWWLSFNDPLLDRLIGDVLRTNNDLAAAAIRVYRAQLEAGLVDTNLTPSVALGTNGSFTRTLDTHQMSRASSIAGSLSYELDLWGKLAAERDAARWAAEATQADRDTVQLALIGTTAALFWQVSYLNQQIAFGESSIVYAEQTLALVKSRYAAGAVSGLDMTQAEQNLSEQRASLTQLIQQRTENRNALAILFDGPPQAQGPERDALPDTPLPAVRAGVPAELLGRRPDLRAAEFRLRESLANVDVTRTSFYPTLTLTGSLGTTSQNLTSLLQNPVATLGAGLSLPFIQWNTMQLRIKVSKSEYEEAVVNFRQKLYGALSEVENALSARVQLESEATQRNLSLMQAQRAETLAKARFKAGATGVQPWLDQQQRLRDAQSAQALSQLNRLNNLMNLYKALGGGDAAPPLASSASASLTLGER</sequence>
<evidence type="ECO:0000313" key="3">
    <source>
        <dbReference type="EMBL" id="QCP54031.1"/>
    </source>
</evidence>
<keyword evidence="2" id="KW-0472">Membrane</keyword>
<dbReference type="EMBL" id="CP040078">
    <property type="protein sequence ID" value="QCP54031.1"/>
    <property type="molecule type" value="Genomic_DNA"/>
</dbReference>
<dbReference type="KEGG" id="tvl:FAZ95_34130"/>
<dbReference type="InterPro" id="IPR003423">
    <property type="entry name" value="OMP_efflux"/>
</dbReference>
<dbReference type="PANTHER" id="PTHR30203">
    <property type="entry name" value="OUTER MEMBRANE CATION EFFLUX PROTEIN"/>
    <property type="match status" value="1"/>
</dbReference>
<evidence type="ECO:0000256" key="2">
    <source>
        <dbReference type="RuleBase" id="RU362097"/>
    </source>
</evidence>
<dbReference type="NCBIfam" id="TIGR01845">
    <property type="entry name" value="outer_NodT"/>
    <property type="match status" value="1"/>
</dbReference>
<gene>
    <name evidence="3" type="ORF">FAZ95_34130</name>
</gene>
<dbReference type="Pfam" id="PF02321">
    <property type="entry name" value="OEP"/>
    <property type="match status" value="2"/>
</dbReference>
<name>A0A4P8IZK0_9BURK</name>
<keyword evidence="2" id="KW-0812">Transmembrane</keyword>
<dbReference type="Proteomes" id="UP000298656">
    <property type="component" value="Chromosome 2"/>
</dbReference>
<reference evidence="3 4" key="1">
    <citation type="submission" date="2019-05" db="EMBL/GenBank/DDBJ databases">
        <title>Burkholderia sp. DHOD12, isolated from subtropical forest soil.</title>
        <authorList>
            <person name="Gao Z.-H."/>
            <person name="Qiu L.-H."/>
        </authorList>
    </citation>
    <scope>NUCLEOTIDE SEQUENCE [LARGE SCALE GENOMIC DNA]</scope>
    <source>
        <strain evidence="3 4">DHOD12</strain>
    </source>
</reference>
<dbReference type="InterPro" id="IPR010131">
    <property type="entry name" value="MdtP/NodT-like"/>
</dbReference>
<comment type="subcellular location">
    <subcellularLocation>
        <location evidence="2">Cell membrane</location>
        <topology evidence="2">Lipid-anchor</topology>
    </subcellularLocation>
</comment>
<dbReference type="Gene3D" id="1.20.1600.10">
    <property type="entry name" value="Outer membrane efflux proteins (OEP)"/>
    <property type="match status" value="1"/>
</dbReference>
<comment type="similarity">
    <text evidence="1 2">Belongs to the outer membrane factor (OMF) (TC 1.B.17) family.</text>
</comment>
<organism evidence="3 4">
    <name type="scientific">Trinickia violacea</name>
    <dbReference type="NCBI Taxonomy" id="2571746"/>
    <lineage>
        <taxon>Bacteria</taxon>
        <taxon>Pseudomonadati</taxon>
        <taxon>Pseudomonadota</taxon>
        <taxon>Betaproteobacteria</taxon>
        <taxon>Burkholderiales</taxon>
        <taxon>Burkholderiaceae</taxon>
        <taxon>Trinickia</taxon>
    </lineage>
</organism>
<evidence type="ECO:0000256" key="1">
    <source>
        <dbReference type="ARBA" id="ARBA00007613"/>
    </source>
</evidence>
<keyword evidence="2" id="KW-1134">Transmembrane beta strand</keyword>
<dbReference type="Gene3D" id="2.20.200.10">
    <property type="entry name" value="Outer membrane efflux proteins (OEP)"/>
    <property type="match status" value="1"/>
</dbReference>
<dbReference type="GO" id="GO:0015562">
    <property type="term" value="F:efflux transmembrane transporter activity"/>
    <property type="evidence" value="ECO:0007669"/>
    <property type="project" value="InterPro"/>
</dbReference>
<keyword evidence="4" id="KW-1185">Reference proteome</keyword>
<dbReference type="GO" id="GO:0005886">
    <property type="term" value="C:plasma membrane"/>
    <property type="evidence" value="ECO:0007669"/>
    <property type="project" value="UniProtKB-SubCell"/>
</dbReference>
<protein>
    <submittedName>
        <fullName evidence="3">Efflux transporter outer membrane subunit</fullName>
    </submittedName>
</protein>
<keyword evidence="2" id="KW-0564">Palmitate</keyword>
<dbReference type="SUPFAM" id="SSF56954">
    <property type="entry name" value="Outer membrane efflux proteins (OEP)"/>
    <property type="match status" value="1"/>
</dbReference>
<proteinExistence type="inferred from homology"/>